<sequence>WPLTISIASGFRSVDPPILNREQSGLYKQASSDATAAGNTLGALVCRFSEDGVGGIVNNDKGSRAYSIVKNRSDIDHGHNPEWASRRDNEFNIHEMLMRRGRVAAEGISGLIYDKRERSRMPYQLINSVTGQVQRASRLQLTAIHREAAKKKARMRSAAGLGNAGEALAASSFRRSALHKA</sequence>
<dbReference type="AlphaFoldDB" id="A0A482VKJ2"/>
<comment type="caution">
    <text evidence="1">The sequence shown here is derived from an EMBL/GenBank/DDBJ whole genome shotgun (WGS) entry which is preliminary data.</text>
</comment>
<feature type="non-terminal residue" evidence="1">
    <location>
        <position position="1"/>
    </location>
</feature>
<reference evidence="1 2" key="1">
    <citation type="submission" date="2017-03" db="EMBL/GenBank/DDBJ databases">
        <title>Genome of the blue death feigning beetle - Asbolus verrucosus.</title>
        <authorList>
            <person name="Rider S.D."/>
        </authorList>
    </citation>
    <scope>NUCLEOTIDE SEQUENCE [LARGE SCALE GENOMIC DNA]</scope>
    <source>
        <strain evidence="1">Butters</strain>
        <tissue evidence="1">Head and leg muscle</tissue>
    </source>
</reference>
<name>A0A482VKJ2_ASBVE</name>
<gene>
    <name evidence="1" type="ORF">BDFB_008025</name>
</gene>
<evidence type="ECO:0000313" key="1">
    <source>
        <dbReference type="EMBL" id="RZC33136.1"/>
    </source>
</evidence>
<protein>
    <submittedName>
        <fullName evidence="1">Uncharacterized protein</fullName>
    </submittedName>
</protein>
<dbReference type="Proteomes" id="UP000292052">
    <property type="component" value="Unassembled WGS sequence"/>
</dbReference>
<proteinExistence type="predicted"/>
<feature type="non-terminal residue" evidence="1">
    <location>
        <position position="181"/>
    </location>
</feature>
<accession>A0A482VKJ2</accession>
<keyword evidence="2" id="KW-1185">Reference proteome</keyword>
<dbReference type="EMBL" id="QDEB01091628">
    <property type="protein sequence ID" value="RZC33136.1"/>
    <property type="molecule type" value="Genomic_DNA"/>
</dbReference>
<evidence type="ECO:0000313" key="2">
    <source>
        <dbReference type="Proteomes" id="UP000292052"/>
    </source>
</evidence>
<organism evidence="1 2">
    <name type="scientific">Asbolus verrucosus</name>
    <name type="common">Desert ironclad beetle</name>
    <dbReference type="NCBI Taxonomy" id="1661398"/>
    <lineage>
        <taxon>Eukaryota</taxon>
        <taxon>Metazoa</taxon>
        <taxon>Ecdysozoa</taxon>
        <taxon>Arthropoda</taxon>
        <taxon>Hexapoda</taxon>
        <taxon>Insecta</taxon>
        <taxon>Pterygota</taxon>
        <taxon>Neoptera</taxon>
        <taxon>Endopterygota</taxon>
        <taxon>Coleoptera</taxon>
        <taxon>Polyphaga</taxon>
        <taxon>Cucujiformia</taxon>
        <taxon>Tenebrionidae</taxon>
        <taxon>Pimeliinae</taxon>
        <taxon>Asbolus</taxon>
    </lineage>
</organism>